<evidence type="ECO:0000256" key="9">
    <source>
        <dbReference type="ARBA" id="ARBA00022833"/>
    </source>
</evidence>
<feature type="active site" description="Tele-UMP-histidine intermediate" evidence="13">
    <location>
        <position position="149"/>
    </location>
</feature>
<dbReference type="UniPathway" id="UPA00214"/>
<dbReference type="InterPro" id="IPR005849">
    <property type="entry name" value="GalP_Utransf_N"/>
</dbReference>
<dbReference type="PIRSF" id="PIRSF000808">
    <property type="entry name" value="GalT"/>
    <property type="match status" value="1"/>
</dbReference>
<dbReference type="Gene3D" id="3.30.428.10">
    <property type="entry name" value="HIT-like"/>
    <property type="match status" value="2"/>
</dbReference>
<dbReference type="AlphaFoldDB" id="A0A1F5A6C9"/>
<evidence type="ECO:0000259" key="16">
    <source>
        <dbReference type="Pfam" id="PF01087"/>
    </source>
</evidence>
<sequence length="282" mass="33256">MLELRWNPILTQWTIVATHRQDRTYKPPKDYCPLCPTKRGGLPTEVPDEDFDIVVFENKFPSLQKGLSEIEEVESEFFKHGKAQGICEVVLFTSEHNVVMSREPLGRYIKLVKVWRDRYQELGQREFIDYVYIFENKGEEVGVTLEHPHGQIYAYPFIPSIIERELASSKKHLHKKKECLFCRVIREEKSDGRRIITSNDSFTAFIPFFARYAYEVHIYANRHLPSFNDFCEKEEKDLAAILKDILMIYDNLFGFVFPYVMAIHQQPTDGTGRDYSHFHIEF</sequence>
<keyword evidence="9 14" id="KW-0862">Zinc</keyword>
<feature type="binding site" evidence="14">
    <location>
        <position position="147"/>
    </location>
    <ligand>
        <name>Zn(2+)</name>
        <dbReference type="ChEBI" id="CHEBI:29105"/>
    </ligand>
</feature>
<evidence type="ECO:0000256" key="3">
    <source>
        <dbReference type="ARBA" id="ARBA00010951"/>
    </source>
</evidence>
<evidence type="ECO:0000256" key="10">
    <source>
        <dbReference type="ARBA" id="ARBA00023144"/>
    </source>
</evidence>
<evidence type="ECO:0000256" key="8">
    <source>
        <dbReference type="ARBA" id="ARBA00022723"/>
    </source>
</evidence>
<evidence type="ECO:0000313" key="19">
    <source>
        <dbReference type="Proteomes" id="UP000177701"/>
    </source>
</evidence>
<feature type="binding site" evidence="14">
    <location>
        <position position="96"/>
    </location>
    <ligand>
        <name>Zn(2+)</name>
        <dbReference type="ChEBI" id="CHEBI:29105"/>
    </ligand>
</feature>
<protein>
    <recommendedName>
        <fullName evidence="5 12">Galactose-1-phosphate uridylyltransferase</fullName>
        <ecNumber evidence="4 12">2.7.7.12</ecNumber>
    </recommendedName>
</protein>
<evidence type="ECO:0000256" key="15">
    <source>
        <dbReference type="RuleBase" id="RU000506"/>
    </source>
</evidence>
<dbReference type="Pfam" id="PF02744">
    <property type="entry name" value="GalP_UDP_tr_C"/>
    <property type="match status" value="1"/>
</dbReference>
<evidence type="ECO:0000256" key="1">
    <source>
        <dbReference type="ARBA" id="ARBA00001107"/>
    </source>
</evidence>
<feature type="non-terminal residue" evidence="18">
    <location>
        <position position="282"/>
    </location>
</feature>
<accession>A0A1F5A6C9</accession>
<dbReference type="EMBL" id="MEYH01000111">
    <property type="protein sequence ID" value="OGD13417.1"/>
    <property type="molecule type" value="Genomic_DNA"/>
</dbReference>
<evidence type="ECO:0000256" key="7">
    <source>
        <dbReference type="ARBA" id="ARBA00022695"/>
    </source>
</evidence>
<dbReference type="NCBIfam" id="TIGR00209">
    <property type="entry name" value="galT_1"/>
    <property type="match status" value="1"/>
</dbReference>
<feature type="binding site" evidence="14">
    <location>
        <position position="35"/>
    </location>
    <ligand>
        <name>Zn(2+)</name>
        <dbReference type="ChEBI" id="CHEBI:29105"/>
    </ligand>
</feature>
<keyword evidence="10 15" id="KW-0299">Galactose metabolism</keyword>
<dbReference type="InterPro" id="IPR001937">
    <property type="entry name" value="GalP_UDPtransf1"/>
</dbReference>
<comment type="caution">
    <text evidence="18">The sequence shown here is derived from an EMBL/GenBank/DDBJ whole genome shotgun (WGS) entry which is preliminary data.</text>
</comment>
<evidence type="ECO:0000256" key="2">
    <source>
        <dbReference type="ARBA" id="ARBA00004947"/>
    </source>
</evidence>
<proteinExistence type="inferred from homology"/>
<dbReference type="Pfam" id="PF01087">
    <property type="entry name" value="GalP_UDP_transf"/>
    <property type="match status" value="1"/>
</dbReference>
<evidence type="ECO:0000256" key="5">
    <source>
        <dbReference type="ARBA" id="ARBA00016340"/>
    </source>
</evidence>
<evidence type="ECO:0000256" key="4">
    <source>
        <dbReference type="ARBA" id="ARBA00012384"/>
    </source>
</evidence>
<comment type="catalytic activity">
    <reaction evidence="1 15">
        <text>alpha-D-galactose 1-phosphate + UDP-alpha-D-glucose = alpha-D-glucose 1-phosphate + UDP-alpha-D-galactose</text>
        <dbReference type="Rhea" id="RHEA:13989"/>
        <dbReference type="ChEBI" id="CHEBI:58336"/>
        <dbReference type="ChEBI" id="CHEBI:58601"/>
        <dbReference type="ChEBI" id="CHEBI:58885"/>
        <dbReference type="ChEBI" id="CHEBI:66914"/>
        <dbReference type="EC" id="2.7.7.12"/>
    </reaction>
</comment>
<evidence type="ECO:0000256" key="11">
    <source>
        <dbReference type="ARBA" id="ARBA00023277"/>
    </source>
</evidence>
<organism evidence="18 19">
    <name type="scientific">Candidatus Sediminicultor quintus</name>
    <dbReference type="NCBI Taxonomy" id="1797291"/>
    <lineage>
        <taxon>Bacteria</taxon>
        <taxon>Pseudomonadati</taxon>
        <taxon>Atribacterota</taxon>
        <taxon>Candidatus Phoenicimicrobiia</taxon>
        <taxon>Candidatus Pheonicimicrobiales</taxon>
        <taxon>Candidatus Phoenicimicrobiaceae</taxon>
        <taxon>Candidatus Sediminicultor</taxon>
    </lineage>
</organism>
<keyword evidence="7 15" id="KW-0548">Nucleotidyltransferase</keyword>
<evidence type="ECO:0000313" key="18">
    <source>
        <dbReference type="EMBL" id="OGD13417.1"/>
    </source>
</evidence>
<dbReference type="EC" id="2.7.7.12" evidence="4 12"/>
<feature type="binding site" evidence="14">
    <location>
        <position position="32"/>
    </location>
    <ligand>
        <name>Zn(2+)</name>
        <dbReference type="ChEBI" id="CHEBI:29105"/>
    </ligand>
</feature>
<dbReference type="InterPro" id="IPR019779">
    <property type="entry name" value="GalP_UDPtransf1_His-AS"/>
</dbReference>
<comment type="similarity">
    <text evidence="3 15">Belongs to the galactose-1-phosphate uridylyltransferase type 1 family.</text>
</comment>
<dbReference type="InterPro" id="IPR005850">
    <property type="entry name" value="GalP_Utransf_C"/>
</dbReference>
<dbReference type="SUPFAM" id="SSF54197">
    <property type="entry name" value="HIT-like"/>
    <property type="match status" value="2"/>
</dbReference>
<comment type="pathway">
    <text evidence="2 15">Carbohydrate metabolism; galactose metabolism.</text>
</comment>
<evidence type="ECO:0000256" key="12">
    <source>
        <dbReference type="NCBIfam" id="TIGR00209"/>
    </source>
</evidence>
<dbReference type="PANTHER" id="PTHR11943:SF1">
    <property type="entry name" value="GALACTOSE-1-PHOSPHATE URIDYLYLTRANSFERASE"/>
    <property type="match status" value="1"/>
</dbReference>
<dbReference type="GO" id="GO:0008108">
    <property type="term" value="F:UDP-glucose:hexose-1-phosphate uridylyltransferase activity"/>
    <property type="evidence" value="ECO:0007669"/>
    <property type="project" value="UniProtKB-UniRule"/>
</dbReference>
<feature type="domain" description="Galactose-1-phosphate uridyl transferase N-terminal" evidence="16">
    <location>
        <begin position="4"/>
        <end position="159"/>
    </location>
</feature>
<dbReference type="GO" id="GO:0005737">
    <property type="term" value="C:cytoplasm"/>
    <property type="evidence" value="ECO:0007669"/>
    <property type="project" value="TreeGrafter"/>
</dbReference>
<feature type="domain" description="Galactose-1-phosphate uridyl transferase C-terminal" evidence="17">
    <location>
        <begin position="168"/>
        <end position="280"/>
    </location>
</feature>
<evidence type="ECO:0000256" key="13">
    <source>
        <dbReference type="PIRSR" id="PIRSR000808-1"/>
    </source>
</evidence>
<dbReference type="PROSITE" id="PS00117">
    <property type="entry name" value="GAL_P_UDP_TRANSF_I"/>
    <property type="match status" value="1"/>
</dbReference>
<keyword evidence="6 15" id="KW-0808">Transferase</keyword>
<keyword evidence="8 14" id="KW-0479">Metal-binding</keyword>
<evidence type="ECO:0000259" key="17">
    <source>
        <dbReference type="Pfam" id="PF02744"/>
    </source>
</evidence>
<dbReference type="GO" id="GO:0033499">
    <property type="term" value="P:galactose catabolic process via UDP-galactose, Leloir pathway"/>
    <property type="evidence" value="ECO:0007669"/>
    <property type="project" value="TreeGrafter"/>
</dbReference>
<dbReference type="STRING" id="1797291.A2V47_06850"/>
<dbReference type="InterPro" id="IPR036265">
    <property type="entry name" value="HIT-like_sf"/>
</dbReference>
<gene>
    <name evidence="18" type="ORF">A2V47_06850</name>
</gene>
<dbReference type="Proteomes" id="UP000177701">
    <property type="component" value="Unassembled WGS sequence"/>
</dbReference>
<reference evidence="18 19" key="1">
    <citation type="journal article" date="2016" name="Nat. Commun.">
        <title>Thousands of microbial genomes shed light on interconnected biogeochemical processes in an aquifer system.</title>
        <authorList>
            <person name="Anantharaman K."/>
            <person name="Brown C.T."/>
            <person name="Hug L.A."/>
            <person name="Sharon I."/>
            <person name="Castelle C.J."/>
            <person name="Probst A.J."/>
            <person name="Thomas B.C."/>
            <person name="Singh A."/>
            <person name="Wilkins M.J."/>
            <person name="Karaoz U."/>
            <person name="Brodie E.L."/>
            <person name="Williams K.H."/>
            <person name="Hubbard S.S."/>
            <person name="Banfield J.F."/>
        </authorList>
    </citation>
    <scope>NUCLEOTIDE SEQUENCE [LARGE SCALE GENOMIC DNA]</scope>
</reference>
<evidence type="ECO:0000256" key="14">
    <source>
        <dbReference type="PIRSR" id="PIRSR000808-3"/>
    </source>
</evidence>
<comment type="cofactor">
    <cofactor evidence="14">
        <name>Zn(2+)</name>
        <dbReference type="ChEBI" id="CHEBI:29105"/>
    </cofactor>
    <text evidence="14">Binds 1 zinc ion per subunit.</text>
</comment>
<evidence type="ECO:0000256" key="6">
    <source>
        <dbReference type="ARBA" id="ARBA00022679"/>
    </source>
</evidence>
<dbReference type="GO" id="GO:0008270">
    <property type="term" value="F:zinc ion binding"/>
    <property type="evidence" value="ECO:0007669"/>
    <property type="project" value="InterPro"/>
</dbReference>
<keyword evidence="11 15" id="KW-0119">Carbohydrate metabolism</keyword>
<dbReference type="PANTHER" id="PTHR11943">
    <property type="entry name" value="GALACTOSE-1-PHOSPHATE URIDYLYLTRANSFERASE"/>
    <property type="match status" value="1"/>
</dbReference>
<name>A0A1F5A6C9_9BACT</name>